<name>A0AAE1E2I5_9GAST</name>
<gene>
    <name evidence="1" type="ORF">RRG08_025029</name>
</gene>
<evidence type="ECO:0000313" key="2">
    <source>
        <dbReference type="Proteomes" id="UP001283361"/>
    </source>
</evidence>
<evidence type="ECO:0000313" key="1">
    <source>
        <dbReference type="EMBL" id="KAK3791175.1"/>
    </source>
</evidence>
<protein>
    <submittedName>
        <fullName evidence="1">Uncharacterized protein</fullName>
    </submittedName>
</protein>
<proteinExistence type="predicted"/>
<dbReference type="EMBL" id="JAWDGP010001483">
    <property type="protein sequence ID" value="KAK3791175.1"/>
    <property type="molecule type" value="Genomic_DNA"/>
</dbReference>
<organism evidence="1 2">
    <name type="scientific">Elysia crispata</name>
    <name type="common">lettuce slug</name>
    <dbReference type="NCBI Taxonomy" id="231223"/>
    <lineage>
        <taxon>Eukaryota</taxon>
        <taxon>Metazoa</taxon>
        <taxon>Spiralia</taxon>
        <taxon>Lophotrochozoa</taxon>
        <taxon>Mollusca</taxon>
        <taxon>Gastropoda</taxon>
        <taxon>Heterobranchia</taxon>
        <taxon>Euthyneura</taxon>
        <taxon>Panpulmonata</taxon>
        <taxon>Sacoglossa</taxon>
        <taxon>Placobranchoidea</taxon>
        <taxon>Plakobranchidae</taxon>
        <taxon>Elysia</taxon>
    </lineage>
</organism>
<reference evidence="1" key="1">
    <citation type="journal article" date="2023" name="G3 (Bethesda)">
        <title>A reference genome for the long-term kleptoplast-retaining sea slug Elysia crispata morphotype clarki.</title>
        <authorList>
            <person name="Eastman K.E."/>
            <person name="Pendleton A.L."/>
            <person name="Shaikh M.A."/>
            <person name="Suttiyut T."/>
            <person name="Ogas R."/>
            <person name="Tomko P."/>
            <person name="Gavelis G."/>
            <person name="Widhalm J.R."/>
            <person name="Wisecaver J.H."/>
        </authorList>
    </citation>
    <scope>NUCLEOTIDE SEQUENCE</scope>
    <source>
        <strain evidence="1">ECLA1</strain>
    </source>
</reference>
<comment type="caution">
    <text evidence="1">The sequence shown here is derived from an EMBL/GenBank/DDBJ whole genome shotgun (WGS) entry which is preliminary data.</text>
</comment>
<sequence length="95" mass="11077">MMGNYKPQRKPCKMRSQAVIVNARQNSQLIRPPTADYEPGHSTCTLENLPLWKRRACVYRHPRRVQSSLQYPTCDVGLCAKCFALYHLEKNRPMK</sequence>
<accession>A0AAE1E2I5</accession>
<keyword evidence="2" id="KW-1185">Reference proteome</keyword>
<dbReference type="Proteomes" id="UP001283361">
    <property type="component" value="Unassembled WGS sequence"/>
</dbReference>
<dbReference type="AlphaFoldDB" id="A0AAE1E2I5"/>